<dbReference type="Proteomes" id="UP000297475">
    <property type="component" value="Unassembled WGS sequence"/>
</dbReference>
<dbReference type="GO" id="GO:0005829">
    <property type="term" value="C:cytosol"/>
    <property type="evidence" value="ECO:0007669"/>
    <property type="project" value="TreeGrafter"/>
</dbReference>
<keyword evidence="2 6" id="KW-0698">rRNA processing</keyword>
<feature type="binding site" evidence="6">
    <location>
        <position position="79"/>
    </location>
    <ligand>
        <name>S-adenosyl-L-methionine</name>
        <dbReference type="ChEBI" id="CHEBI:59789"/>
    </ligand>
</feature>
<accession>A0A4Z0WCN6</accession>
<keyword evidence="3 6" id="KW-0489">Methyltransferase</keyword>
<dbReference type="AlphaFoldDB" id="A0A4Z0WCN6"/>
<gene>
    <name evidence="6 7" type="primary">rsmG</name>
    <name evidence="7" type="ORF">E4656_15715</name>
</gene>
<reference evidence="7 8" key="1">
    <citation type="submission" date="2019-04" db="EMBL/GenBank/DDBJ databases">
        <title>Natronospirillum operosus gen. nov., sp. nov., a haloalkaliphilic satellite isolated from decaying biomass of laboratory culture of cyanobacterium Geitlerinema sp. and proposal of Natronospirillaceae fam. nov. and Saccharospirillaceae fam. nov.</title>
        <authorList>
            <person name="Kevbrin V."/>
            <person name="Boltyanskaya Y."/>
            <person name="Koziaeva V."/>
            <person name="Grouzdev D.S."/>
            <person name="Park M."/>
            <person name="Cho J."/>
        </authorList>
    </citation>
    <scope>NUCLEOTIDE SEQUENCE [LARGE SCALE GENOMIC DNA]</scope>
    <source>
        <strain evidence="7 8">G-116</strain>
    </source>
</reference>
<evidence type="ECO:0000256" key="3">
    <source>
        <dbReference type="ARBA" id="ARBA00022603"/>
    </source>
</evidence>
<comment type="subcellular location">
    <subcellularLocation>
        <location evidence="6">Cytoplasm</location>
    </subcellularLocation>
</comment>
<dbReference type="EC" id="2.1.1.170" evidence="6"/>
<protein>
    <recommendedName>
        <fullName evidence="6">Ribosomal RNA small subunit methyltransferase G</fullName>
        <ecNumber evidence="6">2.1.1.170</ecNumber>
    </recommendedName>
    <alternativeName>
        <fullName evidence="6">16S rRNA 7-methylguanosine methyltransferase</fullName>
        <shortName evidence="6">16S rRNA m7G methyltransferase</shortName>
    </alternativeName>
</protein>
<organism evidence="7 8">
    <name type="scientific">Natronospirillum operosum</name>
    <dbReference type="NCBI Taxonomy" id="2759953"/>
    <lineage>
        <taxon>Bacteria</taxon>
        <taxon>Pseudomonadati</taxon>
        <taxon>Pseudomonadota</taxon>
        <taxon>Gammaproteobacteria</taxon>
        <taxon>Oceanospirillales</taxon>
        <taxon>Natronospirillaceae</taxon>
        <taxon>Natronospirillum</taxon>
    </lineage>
</organism>
<evidence type="ECO:0000256" key="5">
    <source>
        <dbReference type="ARBA" id="ARBA00022691"/>
    </source>
</evidence>
<keyword evidence="5 6" id="KW-0949">S-adenosyl-L-methionine</keyword>
<dbReference type="HAMAP" id="MF_00074">
    <property type="entry name" value="16SrRNA_methyltr_G"/>
    <property type="match status" value="1"/>
</dbReference>
<dbReference type="Gene3D" id="3.40.50.150">
    <property type="entry name" value="Vaccinia Virus protein VP39"/>
    <property type="match status" value="1"/>
</dbReference>
<dbReference type="RefSeq" id="WP_135484259.1">
    <property type="nucleotide sequence ID" value="NZ_SRMF01000008.1"/>
</dbReference>
<feature type="binding site" evidence="6">
    <location>
        <begin position="130"/>
        <end position="131"/>
    </location>
    <ligand>
        <name>S-adenosyl-L-methionine</name>
        <dbReference type="ChEBI" id="CHEBI:59789"/>
    </ligand>
</feature>
<dbReference type="SUPFAM" id="SSF53335">
    <property type="entry name" value="S-adenosyl-L-methionine-dependent methyltransferases"/>
    <property type="match status" value="1"/>
</dbReference>
<dbReference type="NCBIfam" id="TIGR00138">
    <property type="entry name" value="rsmG_gidB"/>
    <property type="match status" value="1"/>
</dbReference>
<evidence type="ECO:0000313" key="8">
    <source>
        <dbReference type="Proteomes" id="UP000297475"/>
    </source>
</evidence>
<comment type="similarity">
    <text evidence="6">Belongs to the methyltransferase superfamily. RNA methyltransferase RsmG family.</text>
</comment>
<keyword evidence="1 6" id="KW-0963">Cytoplasm</keyword>
<dbReference type="PANTHER" id="PTHR31760:SF0">
    <property type="entry name" value="S-ADENOSYL-L-METHIONINE-DEPENDENT METHYLTRANSFERASES SUPERFAMILY PROTEIN"/>
    <property type="match status" value="1"/>
</dbReference>
<sequence>MSQADTYRNALLAGADQLAVQLDDHQTDQLLAYHAGLVKWNQAYNLTAVRDPLEMISRHLLDSLAIVPFLPAGSLLDVGTGAGLPGVVVAMVRPDIEVTCLDSNGKKIRFIRQMIMELGLKQVATTQARVESFSAEPFNAITSRAFASLADMVQWSRHLLASDGQFLAMKGQYPEAELAALPAAVDVLAVQRLHVPGLPGERHLVRLGWSQ</sequence>
<keyword evidence="4 6" id="KW-0808">Transferase</keyword>
<proteinExistence type="inferred from homology"/>
<dbReference type="GO" id="GO:0070043">
    <property type="term" value="F:rRNA (guanine-N7-)-methyltransferase activity"/>
    <property type="evidence" value="ECO:0007669"/>
    <property type="project" value="UniProtKB-UniRule"/>
</dbReference>
<dbReference type="EMBL" id="SRMF01000008">
    <property type="protein sequence ID" value="TGG91475.1"/>
    <property type="molecule type" value="Genomic_DNA"/>
</dbReference>
<evidence type="ECO:0000256" key="6">
    <source>
        <dbReference type="HAMAP-Rule" id="MF_00074"/>
    </source>
</evidence>
<evidence type="ECO:0000256" key="1">
    <source>
        <dbReference type="ARBA" id="ARBA00022490"/>
    </source>
</evidence>
<keyword evidence="8" id="KW-1185">Reference proteome</keyword>
<feature type="binding site" evidence="6">
    <location>
        <position position="144"/>
    </location>
    <ligand>
        <name>S-adenosyl-L-methionine</name>
        <dbReference type="ChEBI" id="CHEBI:59789"/>
    </ligand>
</feature>
<evidence type="ECO:0000256" key="4">
    <source>
        <dbReference type="ARBA" id="ARBA00022679"/>
    </source>
</evidence>
<name>A0A4Z0WCN6_9GAMM</name>
<comment type="function">
    <text evidence="6">Specifically methylates the N7 position of guanine in position 527 of 16S rRNA.</text>
</comment>
<comment type="caution">
    <text evidence="7">The sequence shown here is derived from an EMBL/GenBank/DDBJ whole genome shotgun (WGS) entry which is preliminary data.</text>
</comment>
<comment type="caution">
    <text evidence="6">Lacks conserved residue(s) required for the propagation of feature annotation.</text>
</comment>
<feature type="binding site" evidence="6">
    <location>
        <position position="84"/>
    </location>
    <ligand>
        <name>S-adenosyl-L-methionine</name>
        <dbReference type="ChEBI" id="CHEBI:59789"/>
    </ligand>
</feature>
<dbReference type="InterPro" id="IPR029063">
    <property type="entry name" value="SAM-dependent_MTases_sf"/>
</dbReference>
<evidence type="ECO:0000313" key="7">
    <source>
        <dbReference type="EMBL" id="TGG91475.1"/>
    </source>
</evidence>
<dbReference type="OrthoDB" id="9808773at2"/>
<dbReference type="Pfam" id="PF02527">
    <property type="entry name" value="GidB"/>
    <property type="match status" value="1"/>
</dbReference>
<dbReference type="PANTHER" id="PTHR31760">
    <property type="entry name" value="S-ADENOSYL-L-METHIONINE-DEPENDENT METHYLTRANSFERASES SUPERFAMILY PROTEIN"/>
    <property type="match status" value="1"/>
</dbReference>
<dbReference type="PIRSF" id="PIRSF003078">
    <property type="entry name" value="GidB"/>
    <property type="match status" value="1"/>
</dbReference>
<comment type="catalytic activity">
    <reaction evidence="6">
        <text>guanosine(527) in 16S rRNA + S-adenosyl-L-methionine = N(7)-methylguanosine(527) in 16S rRNA + S-adenosyl-L-homocysteine</text>
        <dbReference type="Rhea" id="RHEA:42732"/>
        <dbReference type="Rhea" id="RHEA-COMP:10209"/>
        <dbReference type="Rhea" id="RHEA-COMP:10210"/>
        <dbReference type="ChEBI" id="CHEBI:57856"/>
        <dbReference type="ChEBI" id="CHEBI:59789"/>
        <dbReference type="ChEBI" id="CHEBI:74269"/>
        <dbReference type="ChEBI" id="CHEBI:74480"/>
        <dbReference type="EC" id="2.1.1.170"/>
    </reaction>
</comment>
<evidence type="ECO:0000256" key="2">
    <source>
        <dbReference type="ARBA" id="ARBA00022552"/>
    </source>
</evidence>
<dbReference type="InterPro" id="IPR003682">
    <property type="entry name" value="rRNA_ssu_MeTfrase_G"/>
</dbReference>